<name>A0A4P7NMD1_PYROR</name>
<dbReference type="Gene3D" id="3.40.50.850">
    <property type="entry name" value="Isochorismatase-like"/>
    <property type="match status" value="1"/>
</dbReference>
<dbReference type="PANTHER" id="PTHR43540:SF1">
    <property type="entry name" value="ISOCHORISMATASE HYDROLASE"/>
    <property type="match status" value="1"/>
</dbReference>
<dbReference type="InterPro" id="IPR050272">
    <property type="entry name" value="Isochorismatase-like_hydrls"/>
</dbReference>
<dbReference type="PANTHER" id="PTHR43540">
    <property type="entry name" value="PEROXYUREIDOACRYLATE/UREIDOACRYLATE AMIDOHYDROLASE-RELATED"/>
    <property type="match status" value="1"/>
</dbReference>
<dbReference type="AlphaFoldDB" id="A0A4P7NMD1"/>
<organism evidence="4 5">
    <name type="scientific">Pyricularia oryzae</name>
    <name type="common">Rice blast fungus</name>
    <name type="synonym">Magnaporthe oryzae</name>
    <dbReference type="NCBI Taxonomy" id="318829"/>
    <lineage>
        <taxon>Eukaryota</taxon>
        <taxon>Fungi</taxon>
        <taxon>Dikarya</taxon>
        <taxon>Ascomycota</taxon>
        <taxon>Pezizomycotina</taxon>
        <taxon>Sordariomycetes</taxon>
        <taxon>Sordariomycetidae</taxon>
        <taxon>Magnaporthales</taxon>
        <taxon>Pyriculariaceae</taxon>
        <taxon>Pyricularia</taxon>
    </lineage>
</organism>
<dbReference type="InterPro" id="IPR036380">
    <property type="entry name" value="Isochorismatase-like_sf"/>
</dbReference>
<evidence type="ECO:0000313" key="5">
    <source>
        <dbReference type="Proteomes" id="UP000294847"/>
    </source>
</evidence>
<evidence type="ECO:0000259" key="3">
    <source>
        <dbReference type="Pfam" id="PF00857"/>
    </source>
</evidence>
<dbReference type="SUPFAM" id="SSF52499">
    <property type="entry name" value="Isochorismatase-like hydrolases"/>
    <property type="match status" value="1"/>
</dbReference>
<dbReference type="Proteomes" id="UP000294847">
    <property type="component" value="Chromosome 5"/>
</dbReference>
<evidence type="ECO:0000313" key="4">
    <source>
        <dbReference type="EMBL" id="QBZ63240.1"/>
    </source>
</evidence>
<gene>
    <name evidence="4" type="ORF">PoMZ_12137</name>
</gene>
<reference evidence="4 5" key="1">
    <citation type="journal article" date="2019" name="Mol. Biol. Evol.">
        <title>Blast fungal genomes show frequent chromosomal changes, gene gains and losses, and effector gene turnover.</title>
        <authorList>
            <person name="Gomez Luciano L.B."/>
            <person name="Jason Tsai I."/>
            <person name="Chuma I."/>
            <person name="Tosa Y."/>
            <person name="Chen Y.H."/>
            <person name="Li J.Y."/>
            <person name="Li M.Y."/>
            <person name="Jade Lu M.Y."/>
            <person name="Nakayashiki H."/>
            <person name="Li W.H."/>
        </authorList>
    </citation>
    <scope>NUCLEOTIDE SEQUENCE [LARGE SCALE GENOMIC DNA]</scope>
    <source>
        <strain evidence="4">MZ5-1-6</strain>
    </source>
</reference>
<proteinExistence type="inferred from homology"/>
<sequence>MRPAVSTPTAILLVDIQEGFKHPTHWGESRSTPSFESNVEAILSAARAYNTRLETNHATATDPADAGSTPSQHAVQIIHIHHHSLSPTSALHPTHRIAGSSTPSVAANPCAAPRPNEAVLVKHHNSSFVGTDLEARLRAAGVRQLVVLGLTTDHCVSTTVRFAANLQVLGGEGGPDGNGEGVHGVVVVRDATATFARGGFDAETVHAVSLASLDGEFAQVVETKDVLGALGALGA</sequence>
<evidence type="ECO:0000256" key="2">
    <source>
        <dbReference type="ARBA" id="ARBA00022801"/>
    </source>
</evidence>
<comment type="similarity">
    <text evidence="1">Belongs to the isochorismatase family.</text>
</comment>
<keyword evidence="2" id="KW-0378">Hydrolase</keyword>
<accession>A0A4P7NMD1</accession>
<dbReference type="Pfam" id="PF00857">
    <property type="entry name" value="Isochorismatase"/>
    <property type="match status" value="1"/>
</dbReference>
<dbReference type="EMBL" id="CP034208">
    <property type="protein sequence ID" value="QBZ63240.1"/>
    <property type="molecule type" value="Genomic_DNA"/>
</dbReference>
<dbReference type="InterPro" id="IPR000868">
    <property type="entry name" value="Isochorismatase-like_dom"/>
</dbReference>
<feature type="domain" description="Isochorismatase-like" evidence="3">
    <location>
        <begin position="9"/>
        <end position="224"/>
    </location>
</feature>
<dbReference type="GO" id="GO:0016787">
    <property type="term" value="F:hydrolase activity"/>
    <property type="evidence" value="ECO:0007669"/>
    <property type="project" value="UniProtKB-KW"/>
</dbReference>
<protein>
    <recommendedName>
        <fullName evidence="3">Isochorismatase-like domain-containing protein</fullName>
    </recommendedName>
</protein>
<evidence type="ECO:0000256" key="1">
    <source>
        <dbReference type="ARBA" id="ARBA00006336"/>
    </source>
</evidence>